<dbReference type="InterPro" id="IPR036322">
    <property type="entry name" value="WD40_repeat_dom_sf"/>
</dbReference>
<feature type="repeat" description="WD" evidence="3">
    <location>
        <begin position="606"/>
        <end position="648"/>
    </location>
</feature>
<keyword evidence="2 4" id="KW-0677">Repeat</keyword>
<dbReference type="PANTHER" id="PTHR10856">
    <property type="entry name" value="CORONIN"/>
    <property type="match status" value="1"/>
</dbReference>
<evidence type="ECO:0000313" key="8">
    <source>
        <dbReference type="Proteomes" id="UP001652627"/>
    </source>
</evidence>
<name>A0ABM4FE88_9AVES</name>
<protein>
    <recommendedName>
        <fullName evidence="4">Coronin</fullName>
    </recommendedName>
</protein>
<evidence type="ECO:0000256" key="5">
    <source>
        <dbReference type="SAM" id="Coils"/>
    </source>
</evidence>
<feature type="compositionally biased region" description="Basic and acidic residues" evidence="6">
    <location>
        <begin position="300"/>
        <end position="309"/>
    </location>
</feature>
<dbReference type="PROSITE" id="PS00678">
    <property type="entry name" value="WD_REPEATS_1"/>
    <property type="match status" value="1"/>
</dbReference>
<dbReference type="SMART" id="SM01167">
    <property type="entry name" value="DUF1900"/>
    <property type="match status" value="1"/>
</dbReference>
<evidence type="ECO:0000313" key="9">
    <source>
        <dbReference type="RefSeq" id="XP_067163267.1"/>
    </source>
</evidence>
<dbReference type="SUPFAM" id="SSF50978">
    <property type="entry name" value="WD40 repeat-like"/>
    <property type="match status" value="1"/>
</dbReference>
<dbReference type="PANTHER" id="PTHR10856:SF10">
    <property type="entry name" value="CORONIN-1C"/>
    <property type="match status" value="1"/>
</dbReference>
<dbReference type="PROSITE" id="PS50294">
    <property type="entry name" value="WD_REPEATS_REGION"/>
    <property type="match status" value="2"/>
</dbReference>
<evidence type="ECO:0000256" key="1">
    <source>
        <dbReference type="ARBA" id="ARBA00022574"/>
    </source>
</evidence>
<dbReference type="InterPro" id="IPR001680">
    <property type="entry name" value="WD40_rpt"/>
</dbReference>
<feature type="region of interest" description="Disordered" evidence="6">
    <location>
        <begin position="416"/>
        <end position="480"/>
    </location>
</feature>
<feature type="coiled-coil region" evidence="5">
    <location>
        <begin position="921"/>
        <end position="948"/>
    </location>
</feature>
<evidence type="ECO:0000259" key="7">
    <source>
        <dbReference type="SMART" id="SM01166"/>
    </source>
</evidence>
<dbReference type="Pfam" id="PF16300">
    <property type="entry name" value="WD40_4"/>
    <property type="match status" value="1"/>
</dbReference>
<dbReference type="GeneID" id="106487514"/>
<dbReference type="RefSeq" id="XP_067163267.1">
    <property type="nucleotide sequence ID" value="XM_067307166.1"/>
</dbReference>
<feature type="compositionally biased region" description="Basic and acidic residues" evidence="6">
    <location>
        <begin position="434"/>
        <end position="465"/>
    </location>
</feature>
<evidence type="ECO:0000256" key="4">
    <source>
        <dbReference type="RuleBase" id="RU280818"/>
    </source>
</evidence>
<feature type="compositionally biased region" description="Polar residues" evidence="6">
    <location>
        <begin position="208"/>
        <end position="225"/>
    </location>
</feature>
<reference evidence="9" key="1">
    <citation type="submission" date="2025-08" db="UniProtKB">
        <authorList>
            <consortium name="RefSeq"/>
        </authorList>
    </citation>
    <scope>IDENTIFICATION</scope>
    <source>
        <tissue evidence="9">Blood</tissue>
    </source>
</reference>
<dbReference type="SMART" id="SM00320">
    <property type="entry name" value="WD40"/>
    <property type="match status" value="3"/>
</dbReference>
<keyword evidence="5" id="KW-0175">Coiled coil</keyword>
<dbReference type="Pfam" id="PF00400">
    <property type="entry name" value="WD40"/>
    <property type="match status" value="3"/>
</dbReference>
<feature type="domain" description="DUF1899" evidence="7">
    <location>
        <begin position="483"/>
        <end position="547"/>
    </location>
</feature>
<dbReference type="Pfam" id="PF08953">
    <property type="entry name" value="DUF1899"/>
    <property type="match status" value="1"/>
</dbReference>
<evidence type="ECO:0000256" key="6">
    <source>
        <dbReference type="SAM" id="MobiDB-lite"/>
    </source>
</evidence>
<dbReference type="SMART" id="SM01166">
    <property type="entry name" value="DUF1899"/>
    <property type="match status" value="1"/>
</dbReference>
<dbReference type="InterPro" id="IPR015943">
    <property type="entry name" value="WD40/YVTN_repeat-like_dom_sf"/>
</dbReference>
<comment type="similarity">
    <text evidence="4">Belongs to the WD repeat coronin family.</text>
</comment>
<sequence length="954" mass="106829">MEASTWQYYGYLLDDTSKANGRDCTASRRTSKVTCEDYTLLDKNQLSQEGLGHRMERGNLPDPECDLHVSTKLQMSRSLCERGQRGLVAEELCLEEHAVSKARRRNEGEVSPKVYEIQVGQRRPGTSRTVKPVVYRLEESEYRRLIQEGETECEGKWEMTEYKIPLIQKNLSHQEGYPGNEKAASPNVNMINTFQGTLRKQISRSDSESSVENRQVNKLTLNSPSEENKPRVPIRLDSFERNAMLMDYILQSKQETTTSVSHIPRESSKAAESFRQTVNFTPQTDDSPDLCRNGQTSEEDPVRKPEKDKQVVKSLEIMVSAAANCASVARNTEKLSRQNSSQLLESWEKLGGEADAGIFDLYSQKNTPPAPPARSHSKESLALSISKTMAMTEVLLEQCSDAAKLAKKQTAAAAECSADQLTGGRIPGGGGPEEQERKGWKNQEDEKVLKVADAKKTFEKHKPPEGKAATPPPSTARKDTMRRVVRQSKFRHVFGQAVKNDQCYDDIRVSRVTWDSSFCAVNPRFVAIIVEASGGGAFLVLPLHKTGRIDKSYPTVCGHTGPVLDIDWCPHNDQVIASGSEDCTVMVWQIPENGLTLSLTEPVVVLEGHSKRVGIVSWHPTARNVLLSAGCDNAIIIWNVGTGEALINLDDMHVDVIYNVSWNRNGSLICTSSKDKKVRVIDPRKQEIIAEKEKTHEGARPMRAIFLADGNIFTTGFSRMSERQLALWNPKNMEEPIALHEMDTSNGVLLPFYDPDTNIIYLCGKGDSSIRYFEITDESPYVHYLNTFSSKEPQRGMGFMPKRGLDVNKCEIARFFKLHERKCEPIIMTVPRKSDLFQDDLYPDTAGPEAALEAEEWFEGKNADPLLISLKHGYIPGKNRDLKVVKKNILDNKPAANKKSDLINAPKKAADASNIQNEAKLDEILKELKSIKDTITNQDERISKLEQQMAKIAD</sequence>
<keyword evidence="1 3" id="KW-0853">WD repeat</keyword>
<feature type="repeat" description="WD" evidence="3">
    <location>
        <begin position="650"/>
        <end position="691"/>
    </location>
</feature>
<feature type="compositionally biased region" description="Polar residues" evidence="6">
    <location>
        <begin position="274"/>
        <end position="285"/>
    </location>
</feature>
<accession>A0ABM4FE88</accession>
<keyword evidence="8" id="KW-1185">Reference proteome</keyword>
<dbReference type="InterPro" id="IPR015048">
    <property type="entry name" value="DUF1899"/>
</dbReference>
<feature type="region of interest" description="Disordered" evidence="6">
    <location>
        <begin position="200"/>
        <end position="235"/>
    </location>
</feature>
<feature type="repeat" description="WD" evidence="3">
    <location>
        <begin position="556"/>
        <end position="598"/>
    </location>
</feature>
<dbReference type="Gene3D" id="2.130.10.10">
    <property type="entry name" value="YVTN repeat-like/Quinoprotein amine dehydrogenase"/>
    <property type="match status" value="1"/>
</dbReference>
<feature type="region of interest" description="Disordered" evidence="6">
    <location>
        <begin position="255"/>
        <end position="309"/>
    </location>
</feature>
<evidence type="ECO:0000256" key="2">
    <source>
        <dbReference type="ARBA" id="ARBA00022737"/>
    </source>
</evidence>
<organism evidence="8 9">
    <name type="scientific">Apteryx mantelli</name>
    <name type="common">North Island brown kiwi</name>
    <dbReference type="NCBI Taxonomy" id="2696672"/>
    <lineage>
        <taxon>Eukaryota</taxon>
        <taxon>Metazoa</taxon>
        <taxon>Chordata</taxon>
        <taxon>Craniata</taxon>
        <taxon>Vertebrata</taxon>
        <taxon>Euteleostomi</taxon>
        <taxon>Archelosauria</taxon>
        <taxon>Archosauria</taxon>
        <taxon>Dinosauria</taxon>
        <taxon>Saurischia</taxon>
        <taxon>Theropoda</taxon>
        <taxon>Coelurosauria</taxon>
        <taxon>Aves</taxon>
        <taxon>Palaeognathae</taxon>
        <taxon>Apterygiformes</taxon>
        <taxon>Apterygidae</taxon>
        <taxon>Apteryx</taxon>
    </lineage>
</organism>
<dbReference type="InterPro" id="IPR015505">
    <property type="entry name" value="Coronin"/>
</dbReference>
<dbReference type="Proteomes" id="UP001652627">
    <property type="component" value="Chromosome 17"/>
</dbReference>
<dbReference type="InterPro" id="IPR019775">
    <property type="entry name" value="WD40_repeat_CS"/>
</dbReference>
<dbReference type="PROSITE" id="PS50082">
    <property type="entry name" value="WD_REPEATS_2"/>
    <property type="match status" value="3"/>
</dbReference>
<gene>
    <name evidence="9" type="primary">CORO1C</name>
</gene>
<evidence type="ECO:0000256" key="3">
    <source>
        <dbReference type="PROSITE-ProRule" id="PRU00221"/>
    </source>
</evidence>
<proteinExistence type="inferred from homology"/>